<keyword evidence="2" id="KW-1185">Reference proteome</keyword>
<proteinExistence type="predicted"/>
<protein>
    <submittedName>
        <fullName evidence="1">DUF4259 domain-containing protein</fullName>
    </submittedName>
</protein>
<accession>A0A4V2WMC3</accession>
<evidence type="ECO:0000313" key="2">
    <source>
        <dbReference type="Proteomes" id="UP000295164"/>
    </source>
</evidence>
<sequence>MGTWGYNYFENDAAFDYMDDIEETDDPVDMIEDIFDEATGSESLDADTGSAAIVAAAYVDRQLNGTRYSEAGDEELLPIDSFFDRNPDVDLAPYRAPAVAALRNVLGEASELRAEWSEKERDFAAWQATIEALIGRLDNAQSPLRSV</sequence>
<dbReference type="Pfam" id="PF14078">
    <property type="entry name" value="DUF4259"/>
    <property type="match status" value="1"/>
</dbReference>
<dbReference type="InterPro" id="IPR025355">
    <property type="entry name" value="DUF4259"/>
</dbReference>
<name>A0A4V2WMC3_9BACT</name>
<dbReference type="OrthoDB" id="191350at2"/>
<evidence type="ECO:0000313" key="1">
    <source>
        <dbReference type="EMBL" id="TCZ67714.1"/>
    </source>
</evidence>
<comment type="caution">
    <text evidence="1">The sequence shown here is derived from an EMBL/GenBank/DDBJ whole genome shotgun (WGS) entry which is preliminary data.</text>
</comment>
<organism evidence="1 2">
    <name type="scientific">Flaviaesturariibacter aridisoli</name>
    <dbReference type="NCBI Taxonomy" id="2545761"/>
    <lineage>
        <taxon>Bacteria</taxon>
        <taxon>Pseudomonadati</taxon>
        <taxon>Bacteroidota</taxon>
        <taxon>Chitinophagia</taxon>
        <taxon>Chitinophagales</taxon>
        <taxon>Chitinophagaceae</taxon>
        <taxon>Flaviaestuariibacter</taxon>
    </lineage>
</organism>
<gene>
    <name evidence="1" type="ORF">E0486_15245</name>
</gene>
<dbReference type="RefSeq" id="WP_131853319.1">
    <property type="nucleotide sequence ID" value="NZ_SKFH01000033.1"/>
</dbReference>
<dbReference type="Proteomes" id="UP000295164">
    <property type="component" value="Unassembled WGS sequence"/>
</dbReference>
<dbReference type="AlphaFoldDB" id="A0A4V2WMC3"/>
<reference evidence="1 2" key="1">
    <citation type="submission" date="2019-03" db="EMBL/GenBank/DDBJ databases">
        <authorList>
            <person name="Kim M.K.M."/>
        </authorList>
    </citation>
    <scope>NUCLEOTIDE SEQUENCE [LARGE SCALE GENOMIC DNA]</scope>
    <source>
        <strain evidence="1 2">17J68-15</strain>
    </source>
</reference>
<dbReference type="EMBL" id="SKFH01000033">
    <property type="protein sequence ID" value="TCZ67714.1"/>
    <property type="molecule type" value="Genomic_DNA"/>
</dbReference>